<protein>
    <submittedName>
        <fullName evidence="2">Uncharacterized protein</fullName>
    </submittedName>
</protein>
<reference evidence="2 3" key="1">
    <citation type="submission" date="2018-09" db="EMBL/GenBank/DDBJ databases">
        <title>Genomic Encyclopedia of Archaeal and Bacterial Type Strains, Phase II (KMG-II): from individual species to whole genera.</title>
        <authorList>
            <person name="Goeker M."/>
        </authorList>
    </citation>
    <scope>NUCLEOTIDE SEQUENCE [LARGE SCALE GENOMIC DNA]</scope>
    <source>
        <strain evidence="2 3">DSM 17008</strain>
    </source>
</reference>
<feature type="transmembrane region" description="Helical" evidence="1">
    <location>
        <begin position="89"/>
        <end position="105"/>
    </location>
</feature>
<dbReference type="AlphaFoldDB" id="A0A419UWV8"/>
<proteinExistence type="predicted"/>
<evidence type="ECO:0000313" key="3">
    <source>
        <dbReference type="Proteomes" id="UP000285120"/>
    </source>
</evidence>
<feature type="transmembrane region" description="Helical" evidence="1">
    <location>
        <begin position="32"/>
        <end position="51"/>
    </location>
</feature>
<feature type="transmembrane region" description="Helical" evidence="1">
    <location>
        <begin position="7"/>
        <end position="26"/>
    </location>
</feature>
<dbReference type="Proteomes" id="UP000285120">
    <property type="component" value="Unassembled WGS sequence"/>
</dbReference>
<evidence type="ECO:0000256" key="1">
    <source>
        <dbReference type="SAM" id="Phobius"/>
    </source>
</evidence>
<organism evidence="2 3">
    <name type="scientific">Sinobaca qinghaiensis</name>
    <dbReference type="NCBI Taxonomy" id="342944"/>
    <lineage>
        <taxon>Bacteria</taxon>
        <taxon>Bacillati</taxon>
        <taxon>Bacillota</taxon>
        <taxon>Bacilli</taxon>
        <taxon>Bacillales</taxon>
        <taxon>Sporolactobacillaceae</taxon>
        <taxon>Sinobaca</taxon>
    </lineage>
</organism>
<name>A0A419UWV8_9BACL</name>
<dbReference type="EMBL" id="RAPK01000011">
    <property type="protein sequence ID" value="RKD69606.1"/>
    <property type="molecule type" value="Genomic_DNA"/>
</dbReference>
<keyword evidence="3" id="KW-1185">Reference proteome</keyword>
<keyword evidence="1" id="KW-0812">Transmembrane</keyword>
<comment type="caution">
    <text evidence="2">The sequence shown here is derived from an EMBL/GenBank/DDBJ whole genome shotgun (WGS) entry which is preliminary data.</text>
</comment>
<keyword evidence="1" id="KW-0472">Membrane</keyword>
<evidence type="ECO:0000313" key="2">
    <source>
        <dbReference type="EMBL" id="RKD69606.1"/>
    </source>
</evidence>
<accession>A0A419UWV8</accession>
<dbReference type="RefSeq" id="WP_120194164.1">
    <property type="nucleotide sequence ID" value="NZ_RAPK01000011.1"/>
</dbReference>
<keyword evidence="1" id="KW-1133">Transmembrane helix</keyword>
<feature type="transmembrane region" description="Helical" evidence="1">
    <location>
        <begin position="58"/>
        <end position="77"/>
    </location>
</feature>
<gene>
    <name evidence="2" type="ORF">ATL39_3030</name>
</gene>
<sequence>MKKINIPFAFYIYLTILGLFLILFDLPSVPYFMLYMVIGLTLGNSIIIIFYREKFSLHSLLGGIFLVMGLILFYMASSELTGAIMNGDFSWFYLIHLLISFILLWESTRNKKNISTSKG</sequence>